<dbReference type="InterPro" id="IPR013786">
    <property type="entry name" value="AcylCoA_DH/ox_N"/>
</dbReference>
<evidence type="ECO:0000256" key="5">
    <source>
        <dbReference type="ARBA" id="ARBA00023002"/>
    </source>
</evidence>
<feature type="domain" description="Acyl-CoA dehydrogenase/oxidase N-terminal" evidence="7">
    <location>
        <begin position="13"/>
        <end position="81"/>
    </location>
</feature>
<keyword evidence="5" id="KW-0560">Oxidoreductase</keyword>
<proteinExistence type="inferred from homology"/>
<sequence length="389" mass="43093">MSPTILNDEMLARFARRASDYDRENRFFSEDFEELRECGYLRAAVPRDFGGGGLTLAEVVRQQRRLAYHAAPTALAVNMHLYWTGIAADLFRAGDTSLAWLLDAAMKGEIFAAGHAESGNDIPVLLSTTRAERVSGGYRFTGKKSFGSLTPVWTYLGIHGMDTSDPSAPKVVHAFMPRDTEGYRIDETWDVLGMRATRSDDTLLDGAFVPDRYVARIVAAGAAGVDQFVLAIFAWALLGFGNIYYGLARRALDLTVQSLHGKRSIALSRPMIYHPEVQHRIAQMQLALDPIEPHLERIAQDWSSGVDHGPLWPAKILSAKYNAVENAWRAVDLAMEVAGGFGIFKRSGLEQIFRDARLGRIHPGNSMFTHELVGKTALGINPDEMPRWG</sequence>
<dbReference type="RefSeq" id="WP_161811998.1">
    <property type="nucleotide sequence ID" value="NZ_BLJN01000002.1"/>
</dbReference>
<evidence type="ECO:0000256" key="4">
    <source>
        <dbReference type="ARBA" id="ARBA00022827"/>
    </source>
</evidence>
<dbReference type="Pfam" id="PF00441">
    <property type="entry name" value="Acyl-CoA_dh_1"/>
    <property type="match status" value="1"/>
</dbReference>
<dbReference type="Proteomes" id="UP000445000">
    <property type="component" value="Unassembled WGS sequence"/>
</dbReference>
<dbReference type="EMBL" id="BLJN01000002">
    <property type="protein sequence ID" value="GFE80297.1"/>
    <property type="molecule type" value="Genomic_DNA"/>
</dbReference>
<evidence type="ECO:0000313" key="9">
    <source>
        <dbReference type="Proteomes" id="UP000445000"/>
    </source>
</evidence>
<dbReference type="Gene3D" id="2.40.110.10">
    <property type="entry name" value="Butyryl-CoA Dehydrogenase, subunit A, domain 2"/>
    <property type="match status" value="1"/>
</dbReference>
<keyword evidence="4" id="KW-0274">FAD</keyword>
<comment type="similarity">
    <text evidence="2">Belongs to the acyl-CoA dehydrogenase family.</text>
</comment>
<dbReference type="InterPro" id="IPR009100">
    <property type="entry name" value="AcylCoA_DH/oxidase_NM_dom_sf"/>
</dbReference>
<dbReference type="PANTHER" id="PTHR43884:SF25">
    <property type="entry name" value="ACYL-COA DEHYDROGENASE YDBM-RELATED"/>
    <property type="match status" value="1"/>
</dbReference>
<dbReference type="InterPro" id="IPR046373">
    <property type="entry name" value="Acyl-CoA_Oxase/DH_mid-dom_sf"/>
</dbReference>
<evidence type="ECO:0000256" key="2">
    <source>
        <dbReference type="ARBA" id="ARBA00009347"/>
    </source>
</evidence>
<evidence type="ECO:0000259" key="7">
    <source>
        <dbReference type="Pfam" id="PF02771"/>
    </source>
</evidence>
<comment type="caution">
    <text evidence="8">The sequence shown here is derived from an EMBL/GenBank/DDBJ whole genome shotgun (WGS) entry which is preliminary data.</text>
</comment>
<name>A0A829YAF8_9GAMM</name>
<comment type="cofactor">
    <cofactor evidence="1">
        <name>FAD</name>
        <dbReference type="ChEBI" id="CHEBI:57692"/>
    </cofactor>
</comment>
<dbReference type="GO" id="GO:0003995">
    <property type="term" value="F:acyl-CoA dehydrogenase activity"/>
    <property type="evidence" value="ECO:0007669"/>
    <property type="project" value="TreeGrafter"/>
</dbReference>
<dbReference type="Gene3D" id="1.10.540.10">
    <property type="entry name" value="Acyl-CoA dehydrogenase/oxidase, N-terminal domain"/>
    <property type="match status" value="1"/>
</dbReference>
<protein>
    <submittedName>
        <fullName evidence="8">Acyl-CoA dehydrogenase</fullName>
    </submittedName>
</protein>
<evidence type="ECO:0000256" key="1">
    <source>
        <dbReference type="ARBA" id="ARBA00001974"/>
    </source>
</evidence>
<keyword evidence="3" id="KW-0285">Flavoprotein</keyword>
<evidence type="ECO:0000313" key="8">
    <source>
        <dbReference type="EMBL" id="GFE80297.1"/>
    </source>
</evidence>
<evidence type="ECO:0000259" key="6">
    <source>
        <dbReference type="Pfam" id="PF00441"/>
    </source>
</evidence>
<dbReference type="GO" id="GO:0050660">
    <property type="term" value="F:flavin adenine dinucleotide binding"/>
    <property type="evidence" value="ECO:0007669"/>
    <property type="project" value="InterPro"/>
</dbReference>
<evidence type="ECO:0000256" key="3">
    <source>
        <dbReference type="ARBA" id="ARBA00022630"/>
    </source>
</evidence>
<dbReference type="Pfam" id="PF02771">
    <property type="entry name" value="Acyl-CoA_dh_N"/>
    <property type="match status" value="1"/>
</dbReference>
<dbReference type="SUPFAM" id="SSF56645">
    <property type="entry name" value="Acyl-CoA dehydrogenase NM domain-like"/>
    <property type="match status" value="1"/>
</dbReference>
<dbReference type="InterPro" id="IPR009075">
    <property type="entry name" value="AcylCo_DH/oxidase_C"/>
</dbReference>
<dbReference type="SUPFAM" id="SSF47203">
    <property type="entry name" value="Acyl-CoA dehydrogenase C-terminal domain-like"/>
    <property type="match status" value="1"/>
</dbReference>
<dbReference type="Gene3D" id="1.20.140.10">
    <property type="entry name" value="Butyryl-CoA Dehydrogenase, subunit A, domain 3"/>
    <property type="match status" value="1"/>
</dbReference>
<reference evidence="9" key="1">
    <citation type="submission" date="2020-01" db="EMBL/GenBank/DDBJ databases">
        <title>'Steroidobacter agaridevorans' sp. nov., agar-degrading bacteria isolated from rhizosphere soils.</title>
        <authorList>
            <person name="Ikenaga M."/>
            <person name="Kataoka M."/>
            <person name="Murouchi A."/>
            <person name="Katsuragi S."/>
            <person name="Sakai M."/>
        </authorList>
    </citation>
    <scope>NUCLEOTIDE SEQUENCE [LARGE SCALE GENOMIC DNA]</scope>
    <source>
        <strain evidence="9">YU21-B</strain>
    </source>
</reference>
<keyword evidence="9" id="KW-1185">Reference proteome</keyword>
<feature type="domain" description="Acyl-CoA dehydrogenase/oxidase C-terminal" evidence="6">
    <location>
        <begin position="244"/>
        <end position="376"/>
    </location>
</feature>
<organism evidence="8 9">
    <name type="scientific">Steroidobacter agaridevorans</name>
    <dbReference type="NCBI Taxonomy" id="2695856"/>
    <lineage>
        <taxon>Bacteria</taxon>
        <taxon>Pseudomonadati</taxon>
        <taxon>Pseudomonadota</taxon>
        <taxon>Gammaproteobacteria</taxon>
        <taxon>Steroidobacterales</taxon>
        <taxon>Steroidobacteraceae</taxon>
        <taxon>Steroidobacter</taxon>
    </lineage>
</organism>
<accession>A0A829YAF8</accession>
<dbReference type="InterPro" id="IPR036250">
    <property type="entry name" value="AcylCo_DH-like_C"/>
</dbReference>
<dbReference type="PIRSF" id="PIRSF016578">
    <property type="entry name" value="HsaA"/>
    <property type="match status" value="1"/>
</dbReference>
<gene>
    <name evidence="8" type="primary">acd_1</name>
    <name evidence="8" type="ORF">GCM10011487_22970</name>
</gene>
<dbReference type="AlphaFoldDB" id="A0A829YAF8"/>
<dbReference type="PANTHER" id="PTHR43884">
    <property type="entry name" value="ACYL-COA DEHYDROGENASE"/>
    <property type="match status" value="1"/>
</dbReference>
<dbReference type="InterPro" id="IPR037069">
    <property type="entry name" value="AcylCoA_DH/ox_N_sf"/>
</dbReference>